<dbReference type="AlphaFoldDB" id="A0A398CMC5"/>
<protein>
    <submittedName>
        <fullName evidence="1">PIG-L family deacetylase</fullName>
    </submittedName>
</protein>
<comment type="caution">
    <text evidence="1">The sequence shown here is derived from an EMBL/GenBank/DDBJ whole genome shotgun (WGS) entry which is preliminary data.</text>
</comment>
<gene>
    <name evidence="1" type="ORF">D3H35_12055</name>
</gene>
<dbReference type="PANTHER" id="PTHR12993:SF11">
    <property type="entry name" value="N-ACETYLGLUCOSAMINYL-PHOSPHATIDYLINOSITOL DE-N-ACETYLASE"/>
    <property type="match status" value="1"/>
</dbReference>
<dbReference type="Pfam" id="PF02585">
    <property type="entry name" value="PIG-L"/>
    <property type="match status" value="1"/>
</dbReference>
<evidence type="ECO:0000313" key="2">
    <source>
        <dbReference type="Proteomes" id="UP000266340"/>
    </source>
</evidence>
<dbReference type="InterPro" id="IPR003737">
    <property type="entry name" value="GlcNAc_PI_deacetylase-related"/>
</dbReference>
<reference evidence="1 2" key="1">
    <citation type="submission" date="2018-09" db="EMBL/GenBank/DDBJ databases">
        <title>Cohnella cavernae sp. nov., isolated from a karst cave.</title>
        <authorList>
            <person name="Zhu H."/>
        </authorList>
    </citation>
    <scope>NUCLEOTIDE SEQUENCE [LARGE SCALE GENOMIC DNA]</scope>
    <source>
        <strain evidence="1 2">K2E09-144</strain>
    </source>
</reference>
<dbReference type="PANTHER" id="PTHR12993">
    <property type="entry name" value="N-ACETYLGLUCOSAMINYL-PHOSPHATIDYLINOSITOL DE-N-ACETYLASE-RELATED"/>
    <property type="match status" value="1"/>
</dbReference>
<proteinExistence type="predicted"/>
<sequence length="223" mass="24456">MNQLGKTAFIYAHPDDESFLSACMIRRLADQEQAPVLLLATRGDAGGKNGFASQLTREQLGELREREMEAAARVLGLTAVSHLGIPDGRLDEADETEVASRIAEFANLHGARTLVTFPPDGGNGHRDHVAISRFTTAAVVSGRCETVRELYYVMSAGLAEQGIAPDMTIDAKPMWEMKARALWAHESQRLAIERYFGQGAAFSESRRYETFVVGWTAEGGLRL</sequence>
<organism evidence="1 2">
    <name type="scientific">Cohnella faecalis</name>
    <dbReference type="NCBI Taxonomy" id="2315694"/>
    <lineage>
        <taxon>Bacteria</taxon>
        <taxon>Bacillati</taxon>
        <taxon>Bacillota</taxon>
        <taxon>Bacilli</taxon>
        <taxon>Bacillales</taxon>
        <taxon>Paenibacillaceae</taxon>
        <taxon>Cohnella</taxon>
    </lineage>
</organism>
<evidence type="ECO:0000313" key="1">
    <source>
        <dbReference type="EMBL" id="RIE03400.1"/>
    </source>
</evidence>
<accession>A0A398CMC5</accession>
<dbReference type="EMBL" id="QXJM01000037">
    <property type="protein sequence ID" value="RIE03400.1"/>
    <property type="molecule type" value="Genomic_DNA"/>
</dbReference>
<name>A0A398CMC5_9BACL</name>
<dbReference type="Gene3D" id="3.40.50.10320">
    <property type="entry name" value="LmbE-like"/>
    <property type="match status" value="1"/>
</dbReference>
<dbReference type="OrthoDB" id="9790023at2"/>
<dbReference type="Proteomes" id="UP000266340">
    <property type="component" value="Unassembled WGS sequence"/>
</dbReference>
<dbReference type="SUPFAM" id="SSF102588">
    <property type="entry name" value="LmbE-like"/>
    <property type="match status" value="1"/>
</dbReference>
<dbReference type="GO" id="GO:0016811">
    <property type="term" value="F:hydrolase activity, acting on carbon-nitrogen (but not peptide) bonds, in linear amides"/>
    <property type="evidence" value="ECO:0007669"/>
    <property type="project" value="TreeGrafter"/>
</dbReference>
<dbReference type="InterPro" id="IPR024078">
    <property type="entry name" value="LmbE-like_dom_sf"/>
</dbReference>
<keyword evidence="2" id="KW-1185">Reference proteome</keyword>
<dbReference type="RefSeq" id="WP_119149609.1">
    <property type="nucleotide sequence ID" value="NZ_JBHSOV010000005.1"/>
</dbReference>